<sequence>MNTLLKRLNVDILCSHRTVTKQWMYIYGRKCLVCLSGNLRAMDDMYLILTEMEVVFLHILGNDQIVYGLRIA</sequence>
<evidence type="ECO:0000313" key="1">
    <source>
        <dbReference type="EMBL" id="KAK6756274.1"/>
    </source>
</evidence>
<dbReference type="Proteomes" id="UP001303046">
    <property type="component" value="Unassembled WGS sequence"/>
</dbReference>
<organism evidence="1 2">
    <name type="scientific">Necator americanus</name>
    <name type="common">Human hookworm</name>
    <dbReference type="NCBI Taxonomy" id="51031"/>
    <lineage>
        <taxon>Eukaryota</taxon>
        <taxon>Metazoa</taxon>
        <taxon>Ecdysozoa</taxon>
        <taxon>Nematoda</taxon>
        <taxon>Chromadorea</taxon>
        <taxon>Rhabditida</taxon>
        <taxon>Rhabditina</taxon>
        <taxon>Rhabditomorpha</taxon>
        <taxon>Strongyloidea</taxon>
        <taxon>Ancylostomatidae</taxon>
        <taxon>Bunostominae</taxon>
        <taxon>Necator</taxon>
    </lineage>
</organism>
<name>A0ABR1E0S4_NECAM</name>
<gene>
    <name evidence="1" type="primary">Necator_chrV.g19379</name>
    <name evidence="1" type="ORF">RB195_014587</name>
</gene>
<evidence type="ECO:0000313" key="2">
    <source>
        <dbReference type="Proteomes" id="UP001303046"/>
    </source>
</evidence>
<reference evidence="1 2" key="1">
    <citation type="submission" date="2023-08" db="EMBL/GenBank/DDBJ databases">
        <title>A Necator americanus chromosomal reference genome.</title>
        <authorList>
            <person name="Ilik V."/>
            <person name="Petrzelkova K.J."/>
            <person name="Pardy F."/>
            <person name="Fuh T."/>
            <person name="Niatou-Singa F.S."/>
            <person name="Gouil Q."/>
            <person name="Baker L."/>
            <person name="Ritchie M.E."/>
            <person name="Jex A.R."/>
            <person name="Gazzola D."/>
            <person name="Li H."/>
            <person name="Toshio Fujiwara R."/>
            <person name="Zhan B."/>
            <person name="Aroian R.V."/>
            <person name="Pafco B."/>
            <person name="Schwarz E.M."/>
        </authorList>
    </citation>
    <scope>NUCLEOTIDE SEQUENCE [LARGE SCALE GENOMIC DNA]</scope>
    <source>
        <strain evidence="1 2">Aroian</strain>
        <tissue evidence="1">Whole animal</tissue>
    </source>
</reference>
<protein>
    <submittedName>
        <fullName evidence="1">Uncharacterized protein</fullName>
    </submittedName>
</protein>
<proteinExistence type="predicted"/>
<keyword evidence="2" id="KW-1185">Reference proteome</keyword>
<comment type="caution">
    <text evidence="1">The sequence shown here is derived from an EMBL/GenBank/DDBJ whole genome shotgun (WGS) entry which is preliminary data.</text>
</comment>
<accession>A0ABR1E0S4</accession>
<dbReference type="EMBL" id="JAVFWL010000005">
    <property type="protein sequence ID" value="KAK6756274.1"/>
    <property type="molecule type" value="Genomic_DNA"/>
</dbReference>